<evidence type="ECO:0000313" key="4">
    <source>
        <dbReference type="Proteomes" id="UP000183922"/>
    </source>
</evidence>
<dbReference type="Gene3D" id="3.40.50.2000">
    <property type="entry name" value="Glycogen Phosphorylase B"/>
    <property type="match status" value="2"/>
</dbReference>
<feature type="domain" description="Glycosyl transferase family 1" evidence="1">
    <location>
        <begin position="196"/>
        <end position="346"/>
    </location>
</feature>
<dbReference type="EMBL" id="MNYR01000035">
    <property type="protein sequence ID" value="OIP55791.1"/>
    <property type="molecule type" value="Genomic_DNA"/>
</dbReference>
<dbReference type="STRING" id="1805236.AUK13_02210"/>
<dbReference type="PANTHER" id="PTHR12526">
    <property type="entry name" value="GLYCOSYLTRANSFERASE"/>
    <property type="match status" value="1"/>
</dbReference>
<proteinExistence type="predicted"/>
<reference evidence="3 4" key="1">
    <citation type="journal article" date="2016" name="Environ. Microbiol.">
        <title>Genomic resolution of a cold subsurface aquifer community provides metabolic insights for novel microbes adapted to high CO concentrations.</title>
        <authorList>
            <person name="Probst A.J."/>
            <person name="Castelle C.J."/>
            <person name="Singh A."/>
            <person name="Brown C.T."/>
            <person name="Anantharaman K."/>
            <person name="Sharon I."/>
            <person name="Hug L.A."/>
            <person name="Burstein D."/>
            <person name="Emerson J.B."/>
            <person name="Thomas B.C."/>
            <person name="Banfield J.F."/>
        </authorList>
    </citation>
    <scope>NUCLEOTIDE SEQUENCE [LARGE SCALE GENOMIC DNA]</scope>
    <source>
        <strain evidence="3">CG2_30_39_24</strain>
    </source>
</reference>
<dbReference type="Pfam" id="PF13439">
    <property type="entry name" value="Glyco_transf_4"/>
    <property type="match status" value="1"/>
</dbReference>
<dbReference type="GO" id="GO:0016757">
    <property type="term" value="F:glycosyltransferase activity"/>
    <property type="evidence" value="ECO:0007669"/>
    <property type="project" value="InterPro"/>
</dbReference>
<evidence type="ECO:0000259" key="2">
    <source>
        <dbReference type="Pfam" id="PF13439"/>
    </source>
</evidence>
<dbReference type="SUPFAM" id="SSF53756">
    <property type="entry name" value="UDP-Glycosyltransferase/glycogen phosphorylase"/>
    <property type="match status" value="1"/>
</dbReference>
<evidence type="ECO:0008006" key="5">
    <source>
        <dbReference type="Google" id="ProtNLM"/>
    </source>
</evidence>
<gene>
    <name evidence="3" type="ORF">AUK13_02210</name>
</gene>
<protein>
    <recommendedName>
        <fullName evidence="5">Glycosyl transferase family 1 domain-containing protein</fullName>
    </recommendedName>
</protein>
<dbReference type="Proteomes" id="UP000183922">
    <property type="component" value="Unassembled WGS sequence"/>
</dbReference>
<sequence>MKILIIHDRFMFRGGAERLILIMARALQADIMTEFWIDGETFNRAEAPSRLFILDKGNPAYEVFRYFRAQFNFLFRTRKIVRQYDLVIFSGNNCLITAWHLKTSQKRFVYCHSPVRHVFDLYKKFRTERPELWKKVVYYDLGAWGIRLIYWLNIWHFKIVLANSKNIQDRLWKYCRKKSQIIHPPIQTNKFKWLAQGDYYLSFARVDKLKRVGDVVRAFQKMPDKKLIVASAGDDFEQVKKLANGFDNIKILGWQSDEELKELIGNCIATIYIPINEDFGMTPLEGMSAGKPCIGVDEGGLRESIIDEQTGKFIPAKYLIDDIIKAVNWLTKERALLMRENCQARAGKFSQEKFIKSIRELIYANHH</sequence>
<dbReference type="AlphaFoldDB" id="A0A1J5FH91"/>
<organism evidence="3 4">
    <name type="scientific">Candidatus Kuenenbacteria bacterium CG2_30_39_24</name>
    <dbReference type="NCBI Taxonomy" id="1805236"/>
    <lineage>
        <taxon>Bacteria</taxon>
        <taxon>Candidatus Kueneniibacteriota</taxon>
    </lineage>
</organism>
<dbReference type="InterPro" id="IPR028098">
    <property type="entry name" value="Glyco_trans_4-like_N"/>
</dbReference>
<dbReference type="InterPro" id="IPR001296">
    <property type="entry name" value="Glyco_trans_1"/>
</dbReference>
<dbReference type="Pfam" id="PF00534">
    <property type="entry name" value="Glycos_transf_1"/>
    <property type="match status" value="1"/>
</dbReference>
<comment type="caution">
    <text evidence="3">The sequence shown here is derived from an EMBL/GenBank/DDBJ whole genome shotgun (WGS) entry which is preliminary data.</text>
</comment>
<accession>A0A1J5FH91</accession>
<dbReference type="PANTHER" id="PTHR12526:SF584">
    <property type="entry name" value="GLYCOSYLTRANSFERASE"/>
    <property type="match status" value="1"/>
</dbReference>
<evidence type="ECO:0000313" key="3">
    <source>
        <dbReference type="EMBL" id="OIP55791.1"/>
    </source>
</evidence>
<evidence type="ECO:0000259" key="1">
    <source>
        <dbReference type="Pfam" id="PF00534"/>
    </source>
</evidence>
<name>A0A1J5FH91_9BACT</name>
<feature type="domain" description="Glycosyltransferase subfamily 4-like N-terminal" evidence="2">
    <location>
        <begin position="14"/>
        <end position="189"/>
    </location>
</feature>